<organism evidence="1 2">
    <name type="scientific">Mycena pura</name>
    <dbReference type="NCBI Taxonomy" id="153505"/>
    <lineage>
        <taxon>Eukaryota</taxon>
        <taxon>Fungi</taxon>
        <taxon>Dikarya</taxon>
        <taxon>Basidiomycota</taxon>
        <taxon>Agaricomycotina</taxon>
        <taxon>Agaricomycetes</taxon>
        <taxon>Agaricomycetidae</taxon>
        <taxon>Agaricales</taxon>
        <taxon>Marasmiineae</taxon>
        <taxon>Mycenaceae</taxon>
        <taxon>Mycena</taxon>
    </lineage>
</organism>
<name>A0AAD6UQ86_9AGAR</name>
<evidence type="ECO:0000313" key="2">
    <source>
        <dbReference type="Proteomes" id="UP001219525"/>
    </source>
</evidence>
<protein>
    <submittedName>
        <fullName evidence="1">Uncharacterized protein</fullName>
    </submittedName>
</protein>
<evidence type="ECO:0000313" key="1">
    <source>
        <dbReference type="EMBL" id="KAJ7191350.1"/>
    </source>
</evidence>
<dbReference type="EMBL" id="JARJCW010000134">
    <property type="protein sequence ID" value="KAJ7191350.1"/>
    <property type="molecule type" value="Genomic_DNA"/>
</dbReference>
<gene>
    <name evidence="1" type="ORF">GGX14DRAFT_546713</name>
</gene>
<sequence>MLLCRCSRLFRRAACWAVACGVMGNNVSEAREASPCFNRPAWAGNAFTTYGVDAESRLQNTEGIKILLVNKYYQSFHSASSFQSTSIWPSTSMMSPSVLATESGVASVRRALSPASLFQYLGIKLEGCEELRCLVKPVQQCRQFAEPESGFGVRHSRRLRIFTRRFGHLERFDGENFQSTGPGGRSQASGEAALNRGHTFRGVARPRVIAGGAALDGHSPAGGTEWGVSAIGAGPAVFGLIGATPSAAAVARDKALAAAWRGASGRASIRCAKPITGHWRDAALRDRHDRTLEEAVVHAASAARVSIVGACGEQRRRVVRSDSVQSAGLAVGRRVAGDGWTRSSLRCGYVA</sequence>
<dbReference type="Proteomes" id="UP001219525">
    <property type="component" value="Unassembled WGS sequence"/>
</dbReference>
<dbReference type="AlphaFoldDB" id="A0AAD6UQ86"/>
<reference evidence="1" key="1">
    <citation type="submission" date="2023-03" db="EMBL/GenBank/DDBJ databases">
        <title>Massive genome expansion in bonnet fungi (Mycena s.s.) driven by repeated elements and novel gene families across ecological guilds.</title>
        <authorList>
            <consortium name="Lawrence Berkeley National Laboratory"/>
            <person name="Harder C.B."/>
            <person name="Miyauchi S."/>
            <person name="Viragh M."/>
            <person name="Kuo A."/>
            <person name="Thoen E."/>
            <person name="Andreopoulos B."/>
            <person name="Lu D."/>
            <person name="Skrede I."/>
            <person name="Drula E."/>
            <person name="Henrissat B."/>
            <person name="Morin E."/>
            <person name="Kohler A."/>
            <person name="Barry K."/>
            <person name="LaButti K."/>
            <person name="Morin E."/>
            <person name="Salamov A."/>
            <person name="Lipzen A."/>
            <person name="Mereny Z."/>
            <person name="Hegedus B."/>
            <person name="Baldrian P."/>
            <person name="Stursova M."/>
            <person name="Weitz H."/>
            <person name="Taylor A."/>
            <person name="Grigoriev I.V."/>
            <person name="Nagy L.G."/>
            <person name="Martin F."/>
            <person name="Kauserud H."/>
        </authorList>
    </citation>
    <scope>NUCLEOTIDE SEQUENCE</scope>
    <source>
        <strain evidence="1">9144</strain>
    </source>
</reference>
<comment type="caution">
    <text evidence="1">The sequence shown here is derived from an EMBL/GenBank/DDBJ whole genome shotgun (WGS) entry which is preliminary data.</text>
</comment>
<proteinExistence type="predicted"/>
<keyword evidence="2" id="KW-1185">Reference proteome</keyword>
<accession>A0AAD6UQ86</accession>